<dbReference type="EMBL" id="LVYD01000041">
    <property type="protein sequence ID" value="OQP64755.1"/>
    <property type="molecule type" value="Genomic_DNA"/>
</dbReference>
<dbReference type="Proteomes" id="UP000192796">
    <property type="component" value="Unassembled WGS sequence"/>
</dbReference>
<keyword evidence="2" id="KW-1185">Reference proteome</keyword>
<reference evidence="1 2" key="1">
    <citation type="submission" date="2016-03" db="EMBL/GenBank/DDBJ databases">
        <title>Niastella vici sp. nov., isolated from farmland soil.</title>
        <authorList>
            <person name="Chen L."/>
            <person name="Wang D."/>
            <person name="Yang S."/>
            <person name="Wang G."/>
        </authorList>
    </citation>
    <scope>NUCLEOTIDE SEQUENCE [LARGE SCALE GENOMIC DNA]</scope>
    <source>
        <strain evidence="1 2">DJ57</strain>
    </source>
</reference>
<gene>
    <name evidence="1" type="ORF">A3860_18525</name>
</gene>
<evidence type="ECO:0000313" key="2">
    <source>
        <dbReference type="Proteomes" id="UP000192796"/>
    </source>
</evidence>
<organism evidence="1 2">
    <name type="scientific">Niastella vici</name>
    <dbReference type="NCBI Taxonomy" id="1703345"/>
    <lineage>
        <taxon>Bacteria</taxon>
        <taxon>Pseudomonadati</taxon>
        <taxon>Bacteroidota</taxon>
        <taxon>Chitinophagia</taxon>
        <taxon>Chitinophagales</taxon>
        <taxon>Chitinophagaceae</taxon>
        <taxon>Niastella</taxon>
    </lineage>
</organism>
<proteinExistence type="predicted"/>
<protein>
    <submittedName>
        <fullName evidence="1">Uncharacterized protein</fullName>
    </submittedName>
</protein>
<dbReference type="STRING" id="1703345.A3860_18525"/>
<accession>A0A1V9G287</accession>
<dbReference type="AlphaFoldDB" id="A0A1V9G287"/>
<sequence length="108" mass="12583">MNLVIKPECNDTWFPVPKVLVERDMPMISINSLALYTILSCYQDSNGRVTKPLMELKHISGLRSLTVIRTIEYLKSRKLIKDILLDSKTRVLELAIKPQLKKRKKFRV</sequence>
<comment type="caution">
    <text evidence="1">The sequence shown here is derived from an EMBL/GenBank/DDBJ whole genome shotgun (WGS) entry which is preliminary data.</text>
</comment>
<evidence type="ECO:0000313" key="1">
    <source>
        <dbReference type="EMBL" id="OQP64755.1"/>
    </source>
</evidence>
<name>A0A1V9G287_9BACT</name>